<dbReference type="OrthoDB" id="5297568at2"/>
<dbReference type="GO" id="GO:0003887">
    <property type="term" value="F:DNA-directed DNA polymerase activity"/>
    <property type="evidence" value="ECO:0007669"/>
    <property type="project" value="InterPro"/>
</dbReference>
<dbReference type="EMBL" id="LT629736">
    <property type="protein sequence ID" value="SDS88152.1"/>
    <property type="molecule type" value="Genomic_DNA"/>
</dbReference>
<dbReference type="GO" id="GO:0032298">
    <property type="term" value="P:positive regulation of DNA-templated DNA replication initiation"/>
    <property type="evidence" value="ECO:0007669"/>
    <property type="project" value="TreeGrafter"/>
</dbReference>
<proteinExistence type="predicted"/>
<dbReference type="STRING" id="487184.SAMN05216421_2391"/>
<dbReference type="Gene3D" id="3.40.50.10110">
    <property type="entry name" value="DNA polymerase III subunit chi"/>
    <property type="match status" value="1"/>
</dbReference>
<dbReference type="GO" id="GO:0003677">
    <property type="term" value="F:DNA binding"/>
    <property type="evidence" value="ECO:0007669"/>
    <property type="project" value="InterPro"/>
</dbReference>
<evidence type="ECO:0000313" key="2">
    <source>
        <dbReference type="Proteomes" id="UP000243207"/>
    </source>
</evidence>
<dbReference type="Pfam" id="PF04364">
    <property type="entry name" value="DNA_pol3_chi"/>
    <property type="match status" value="1"/>
</dbReference>
<dbReference type="InterPro" id="IPR007459">
    <property type="entry name" value="DNA_pol3_chi"/>
</dbReference>
<dbReference type="GO" id="GO:0006260">
    <property type="term" value="P:DNA replication"/>
    <property type="evidence" value="ECO:0007669"/>
    <property type="project" value="InterPro"/>
</dbReference>
<dbReference type="SUPFAM" id="SSF102400">
    <property type="entry name" value="DNA polymerase III chi subunit"/>
    <property type="match status" value="1"/>
</dbReference>
<reference evidence="2" key="1">
    <citation type="submission" date="2016-10" db="EMBL/GenBank/DDBJ databases">
        <authorList>
            <person name="Varghese N."/>
            <person name="Submissions S."/>
        </authorList>
    </citation>
    <scope>NUCLEOTIDE SEQUENCE [LARGE SCALE GENOMIC DNA]</scope>
    <source>
        <strain evidence="2">NRRL B-51270</strain>
    </source>
</reference>
<dbReference type="AlphaFoldDB" id="A0A1H1VTT1"/>
<evidence type="ECO:0000313" key="1">
    <source>
        <dbReference type="EMBL" id="SDS88152.1"/>
    </source>
</evidence>
<keyword evidence="2" id="KW-1185">Reference proteome</keyword>
<dbReference type="RefSeq" id="WP_093394990.1">
    <property type="nucleotide sequence ID" value="NZ_LT629736.1"/>
</dbReference>
<organism evidence="1 2">
    <name type="scientific">Halopseudomonas xinjiangensis</name>
    <dbReference type="NCBI Taxonomy" id="487184"/>
    <lineage>
        <taxon>Bacteria</taxon>
        <taxon>Pseudomonadati</taxon>
        <taxon>Pseudomonadota</taxon>
        <taxon>Gammaproteobacteria</taxon>
        <taxon>Pseudomonadales</taxon>
        <taxon>Pseudomonadaceae</taxon>
        <taxon>Halopseudomonas</taxon>
    </lineage>
</organism>
<gene>
    <name evidence="1" type="ORF">SAMN05216421_2391</name>
</gene>
<dbReference type="Proteomes" id="UP000243207">
    <property type="component" value="Chromosome I"/>
</dbReference>
<dbReference type="PANTHER" id="PTHR38767:SF1">
    <property type="entry name" value="DNA POLYMERASE III SUBUNIT CHI"/>
    <property type="match status" value="1"/>
</dbReference>
<sequence>MTRIDFYLLTSDQPQTRLAYACRLAHKAWAQGHRVYLHCADPAQAEELDQLLWSFKPDAFLPHALHSEHPDEAVVCGTGDDPTPHNDLLINLAQTTPGFFSRFTRLAEIVVEHDDIRVPARERFRFYRDRGYPLKSHQIRTAG</sequence>
<name>A0A1H1VTT1_9GAMM</name>
<dbReference type="InterPro" id="IPR036768">
    <property type="entry name" value="PolIII_chi_sf"/>
</dbReference>
<accession>A0A1H1VTT1</accession>
<dbReference type="PANTHER" id="PTHR38767">
    <property type="entry name" value="DNA POLYMERASE III SUBUNIT CHI"/>
    <property type="match status" value="1"/>
</dbReference>
<protein>
    <submittedName>
        <fullName evidence="1">DNA polymerase III, chi subunit</fullName>
    </submittedName>
</protein>